<dbReference type="AlphaFoldDB" id="A0A1I1KIY9"/>
<dbReference type="NCBIfam" id="TIGR02757">
    <property type="entry name" value="TIGR02757 family protein"/>
    <property type="match status" value="1"/>
</dbReference>
<dbReference type="RefSeq" id="WP_091513080.1">
    <property type="nucleotide sequence ID" value="NZ_FOLE01000007.1"/>
</dbReference>
<reference evidence="1 2" key="1">
    <citation type="submission" date="2016-10" db="EMBL/GenBank/DDBJ databases">
        <authorList>
            <person name="de Groot N.N."/>
        </authorList>
    </citation>
    <scope>NUCLEOTIDE SEQUENCE [LARGE SCALE GENOMIC DNA]</scope>
    <source>
        <strain evidence="1 2">DSM 6793</strain>
    </source>
</reference>
<accession>A0A1I1KIY9</accession>
<dbReference type="STRING" id="927664.SAMN05421780_10765"/>
<evidence type="ECO:0000313" key="2">
    <source>
        <dbReference type="Proteomes" id="UP000199514"/>
    </source>
</evidence>
<evidence type="ECO:0000313" key="1">
    <source>
        <dbReference type="EMBL" id="SFC60232.1"/>
    </source>
</evidence>
<name>A0A1I1KIY9_9BACT</name>
<dbReference type="Proteomes" id="UP000199514">
    <property type="component" value="Unassembled WGS sequence"/>
</dbReference>
<proteinExistence type="predicted"/>
<gene>
    <name evidence="1" type="ORF">SAMN05421780_10765</name>
</gene>
<keyword evidence="2" id="KW-1185">Reference proteome</keyword>
<dbReference type="OrthoDB" id="9773332at2"/>
<organism evidence="1 2">
    <name type="scientific">Flexibacter flexilis DSM 6793</name>
    <dbReference type="NCBI Taxonomy" id="927664"/>
    <lineage>
        <taxon>Bacteria</taxon>
        <taxon>Pseudomonadati</taxon>
        <taxon>Bacteroidota</taxon>
        <taxon>Cytophagia</taxon>
        <taxon>Cytophagales</taxon>
        <taxon>Flexibacteraceae</taxon>
        <taxon>Flexibacter</taxon>
    </lineage>
</organism>
<dbReference type="Pfam" id="PF09674">
    <property type="entry name" value="DUF2400"/>
    <property type="match status" value="1"/>
</dbReference>
<sequence>MNTEQLRVFLDEKAAQYNRPAFIENDPISIPHRFSRLQDIEIMGFWAAMLAWGQRPVIIKKSLELIAFMDGAPYDFVRNHTESDLKPFLKFKHRTFNDTDTLYFLAFFQDYYRKNESLETAFSQHISPADADIEKALIGFHQQFFALDFAPARTRKHVSTPARKSACKRLCMFLRWLVRRDDKGVDFGLWKNISPSQLVCPCDVHVDRVARNLGLLKRQATDWAAAQELTASLRLFNPQDPVLYDFALFGLGVEGEM</sequence>
<dbReference type="EMBL" id="FOLE01000007">
    <property type="protein sequence ID" value="SFC60232.1"/>
    <property type="molecule type" value="Genomic_DNA"/>
</dbReference>
<dbReference type="InterPro" id="IPR014127">
    <property type="entry name" value="CHP02757"/>
</dbReference>
<protein>
    <submittedName>
        <fullName evidence="1">TIGR02757 family protein</fullName>
    </submittedName>
</protein>